<proteinExistence type="predicted"/>
<dbReference type="EMBL" id="JBGMDY010000005">
    <property type="protein sequence ID" value="KAL2334916.1"/>
    <property type="molecule type" value="Genomic_DNA"/>
</dbReference>
<protein>
    <submittedName>
        <fullName evidence="1">Uncharacterized protein</fullName>
    </submittedName>
</protein>
<accession>A0ABD1MGI8</accession>
<organism evidence="1 2">
    <name type="scientific">Flemingia macrophylla</name>
    <dbReference type="NCBI Taxonomy" id="520843"/>
    <lineage>
        <taxon>Eukaryota</taxon>
        <taxon>Viridiplantae</taxon>
        <taxon>Streptophyta</taxon>
        <taxon>Embryophyta</taxon>
        <taxon>Tracheophyta</taxon>
        <taxon>Spermatophyta</taxon>
        <taxon>Magnoliopsida</taxon>
        <taxon>eudicotyledons</taxon>
        <taxon>Gunneridae</taxon>
        <taxon>Pentapetalae</taxon>
        <taxon>rosids</taxon>
        <taxon>fabids</taxon>
        <taxon>Fabales</taxon>
        <taxon>Fabaceae</taxon>
        <taxon>Papilionoideae</taxon>
        <taxon>50 kb inversion clade</taxon>
        <taxon>NPAAA clade</taxon>
        <taxon>indigoferoid/millettioid clade</taxon>
        <taxon>Phaseoleae</taxon>
        <taxon>Flemingia</taxon>
    </lineage>
</organism>
<evidence type="ECO:0000313" key="2">
    <source>
        <dbReference type="Proteomes" id="UP001603857"/>
    </source>
</evidence>
<keyword evidence="2" id="KW-1185">Reference proteome</keyword>
<gene>
    <name evidence="1" type="ORF">Fmac_016129</name>
</gene>
<dbReference type="AlphaFoldDB" id="A0ABD1MGI8"/>
<name>A0ABD1MGI8_9FABA</name>
<evidence type="ECO:0000313" key="1">
    <source>
        <dbReference type="EMBL" id="KAL2334916.1"/>
    </source>
</evidence>
<reference evidence="1 2" key="1">
    <citation type="submission" date="2024-08" db="EMBL/GenBank/DDBJ databases">
        <title>Insights into the chromosomal genome structure of Flemingia macrophylla.</title>
        <authorList>
            <person name="Ding Y."/>
            <person name="Zhao Y."/>
            <person name="Bi W."/>
            <person name="Wu M."/>
            <person name="Zhao G."/>
            <person name="Gong Y."/>
            <person name="Li W."/>
            <person name="Zhang P."/>
        </authorList>
    </citation>
    <scope>NUCLEOTIDE SEQUENCE [LARGE SCALE GENOMIC DNA]</scope>
    <source>
        <strain evidence="1">DYQJB</strain>
        <tissue evidence="1">Leaf</tissue>
    </source>
</reference>
<dbReference type="Proteomes" id="UP001603857">
    <property type="component" value="Unassembled WGS sequence"/>
</dbReference>
<comment type="caution">
    <text evidence="1">The sequence shown here is derived from an EMBL/GenBank/DDBJ whole genome shotgun (WGS) entry which is preliminary data.</text>
</comment>
<sequence length="199" mass="21898">MQIRRDVTPSLFPLSFSLHNSYLHTHYSSCFSPFPNPNSLFFCSLLCSLHSPLSSTTFLPSPTPPTFAPPFTSFALAEQLVIQINSFQVILNSTVSLDPFLSGVSGLSQAHQLPLGSSLNHTVLDSLEPRHWALDSLVLGARITMALALSARVAGLLLPLCNFHLLPPIFSPWFISDLILFISMILPVPRDISILHDFS</sequence>